<name>A0A174JQR0_9FIRM</name>
<dbReference type="NCBIfam" id="NF033516">
    <property type="entry name" value="transpos_IS3"/>
    <property type="match status" value="1"/>
</dbReference>
<accession>A0A174JQR0</accession>
<protein>
    <submittedName>
        <fullName evidence="2">Integrase core domain</fullName>
    </submittedName>
</protein>
<evidence type="ECO:0000313" key="3">
    <source>
        <dbReference type="Proteomes" id="UP000095706"/>
    </source>
</evidence>
<dbReference type="InterPro" id="IPR036397">
    <property type="entry name" value="RNaseH_sf"/>
</dbReference>
<gene>
    <name evidence="2" type="ORF">ERS852406_03341</name>
</gene>
<dbReference type="GO" id="GO:0015074">
    <property type="term" value="P:DNA integration"/>
    <property type="evidence" value="ECO:0007669"/>
    <property type="project" value="InterPro"/>
</dbReference>
<proteinExistence type="predicted"/>
<dbReference type="InterPro" id="IPR001584">
    <property type="entry name" value="Integrase_cat-core"/>
</dbReference>
<evidence type="ECO:0000313" key="2">
    <source>
        <dbReference type="EMBL" id="CUO99968.1"/>
    </source>
</evidence>
<dbReference type="PROSITE" id="PS50994">
    <property type="entry name" value="INTEGRASE"/>
    <property type="match status" value="1"/>
</dbReference>
<dbReference type="SUPFAM" id="SSF53098">
    <property type="entry name" value="Ribonuclease H-like"/>
    <property type="match status" value="1"/>
</dbReference>
<dbReference type="Proteomes" id="UP000095706">
    <property type="component" value="Unassembled WGS sequence"/>
</dbReference>
<reference evidence="2 3" key="1">
    <citation type="submission" date="2015-09" db="EMBL/GenBank/DDBJ databases">
        <authorList>
            <consortium name="Pathogen Informatics"/>
        </authorList>
    </citation>
    <scope>NUCLEOTIDE SEQUENCE [LARGE SCALE GENOMIC DNA]</scope>
    <source>
        <strain evidence="2 3">2789STDY5608849</strain>
    </source>
</reference>
<dbReference type="InterPro" id="IPR048020">
    <property type="entry name" value="Transpos_IS3"/>
</dbReference>
<dbReference type="PANTHER" id="PTHR46889:SF4">
    <property type="entry name" value="TRANSPOSASE INSO FOR INSERTION SEQUENCE ELEMENT IS911B-RELATED"/>
    <property type="match status" value="1"/>
</dbReference>
<dbReference type="Pfam" id="PF00665">
    <property type="entry name" value="rve"/>
    <property type="match status" value="1"/>
</dbReference>
<organism evidence="2 3">
    <name type="scientific">Fusicatenibacter saccharivorans</name>
    <dbReference type="NCBI Taxonomy" id="1150298"/>
    <lineage>
        <taxon>Bacteria</taxon>
        <taxon>Bacillati</taxon>
        <taxon>Bacillota</taxon>
        <taxon>Clostridia</taxon>
        <taxon>Lachnospirales</taxon>
        <taxon>Lachnospiraceae</taxon>
        <taxon>Fusicatenibacter</taxon>
    </lineage>
</organism>
<dbReference type="InterPro" id="IPR050900">
    <property type="entry name" value="Transposase_IS3/IS150/IS904"/>
</dbReference>
<dbReference type="Gene3D" id="3.30.420.10">
    <property type="entry name" value="Ribonuclease H-like superfamily/Ribonuclease H"/>
    <property type="match status" value="1"/>
</dbReference>
<feature type="domain" description="Integrase catalytic" evidence="1">
    <location>
        <begin position="31"/>
        <end position="196"/>
    </location>
</feature>
<evidence type="ECO:0000259" key="1">
    <source>
        <dbReference type="PROSITE" id="PS50994"/>
    </source>
</evidence>
<dbReference type="PANTHER" id="PTHR46889">
    <property type="entry name" value="TRANSPOSASE INSF FOR INSERTION SEQUENCE IS3B-RELATED"/>
    <property type="match status" value="1"/>
</dbReference>
<dbReference type="InterPro" id="IPR012337">
    <property type="entry name" value="RNaseH-like_sf"/>
</dbReference>
<sequence length="196" mass="23050">MGLKSIVRRRKPGYTKGHPYKLFRNILEQDFTCDEINTKWCTDFTYLYLSDGSKRYNCTIIDLHDRSVVASITDQNITSELAIRTLRKAIESQSEIKGVLILHSDQGSQYTSKDFTEYCKRMAVTQSVSKAGYPYDNAPMERYFNTLKNELIYQYEYQPEEALYTAIEEFAYTTYNHRRPHSYNNYKTPFEARKTA</sequence>
<dbReference type="GO" id="GO:0003676">
    <property type="term" value="F:nucleic acid binding"/>
    <property type="evidence" value="ECO:0007669"/>
    <property type="project" value="InterPro"/>
</dbReference>
<dbReference type="AlphaFoldDB" id="A0A174JQR0"/>
<dbReference type="EMBL" id="CYYV01000027">
    <property type="protein sequence ID" value="CUO99968.1"/>
    <property type="molecule type" value="Genomic_DNA"/>
</dbReference>